<sequence>MGRRSNNKFRGSKARLKEHGISTLHLNPYVCGLIIIVTLPVRPCSSASCEVITGDVSLYSTGGGGNRKWEVGLANGNLLRGFDL</sequence>
<comment type="caution">
    <text evidence="1">The sequence shown here is derived from an EMBL/GenBank/DDBJ whole genome shotgun (WGS) entry which is preliminary data.</text>
</comment>
<keyword evidence="2" id="KW-1185">Reference proteome</keyword>
<dbReference type="Proteomes" id="UP000708208">
    <property type="component" value="Unassembled WGS sequence"/>
</dbReference>
<gene>
    <name evidence="1" type="ORF">AFUS01_LOCUS333</name>
</gene>
<accession>A0A8J2NQP3</accession>
<dbReference type="EMBL" id="CAJVCH010001410">
    <property type="protein sequence ID" value="CAG7638596.1"/>
    <property type="molecule type" value="Genomic_DNA"/>
</dbReference>
<evidence type="ECO:0000313" key="2">
    <source>
        <dbReference type="Proteomes" id="UP000708208"/>
    </source>
</evidence>
<protein>
    <submittedName>
        <fullName evidence="1">Uncharacterized protein</fullName>
    </submittedName>
</protein>
<proteinExistence type="predicted"/>
<name>A0A8J2NQP3_9HEXA</name>
<reference evidence="1" key="1">
    <citation type="submission" date="2021-06" db="EMBL/GenBank/DDBJ databases">
        <authorList>
            <person name="Hodson N. C."/>
            <person name="Mongue J. A."/>
            <person name="Jaron S. K."/>
        </authorList>
    </citation>
    <scope>NUCLEOTIDE SEQUENCE</scope>
</reference>
<organism evidence="1 2">
    <name type="scientific">Allacma fusca</name>
    <dbReference type="NCBI Taxonomy" id="39272"/>
    <lineage>
        <taxon>Eukaryota</taxon>
        <taxon>Metazoa</taxon>
        <taxon>Ecdysozoa</taxon>
        <taxon>Arthropoda</taxon>
        <taxon>Hexapoda</taxon>
        <taxon>Collembola</taxon>
        <taxon>Symphypleona</taxon>
        <taxon>Sminthuridae</taxon>
        <taxon>Allacma</taxon>
    </lineage>
</organism>
<dbReference type="AlphaFoldDB" id="A0A8J2NQP3"/>
<evidence type="ECO:0000313" key="1">
    <source>
        <dbReference type="EMBL" id="CAG7638596.1"/>
    </source>
</evidence>